<comment type="caution">
    <text evidence="1">The sequence shown here is derived from an EMBL/GenBank/DDBJ whole genome shotgun (WGS) entry which is preliminary data.</text>
</comment>
<dbReference type="Proteomes" id="UP000827092">
    <property type="component" value="Unassembled WGS sequence"/>
</dbReference>
<gene>
    <name evidence="1" type="ORF">JTE90_002452</name>
</gene>
<evidence type="ECO:0000313" key="2">
    <source>
        <dbReference type="Proteomes" id="UP000827092"/>
    </source>
</evidence>
<dbReference type="AlphaFoldDB" id="A0AAV6UWC9"/>
<organism evidence="1 2">
    <name type="scientific">Oedothorax gibbosus</name>
    <dbReference type="NCBI Taxonomy" id="931172"/>
    <lineage>
        <taxon>Eukaryota</taxon>
        <taxon>Metazoa</taxon>
        <taxon>Ecdysozoa</taxon>
        <taxon>Arthropoda</taxon>
        <taxon>Chelicerata</taxon>
        <taxon>Arachnida</taxon>
        <taxon>Araneae</taxon>
        <taxon>Araneomorphae</taxon>
        <taxon>Entelegynae</taxon>
        <taxon>Araneoidea</taxon>
        <taxon>Linyphiidae</taxon>
        <taxon>Erigoninae</taxon>
        <taxon>Oedothorax</taxon>
    </lineage>
</organism>
<proteinExistence type="predicted"/>
<protein>
    <submittedName>
        <fullName evidence="1">Uncharacterized protein</fullName>
    </submittedName>
</protein>
<keyword evidence="2" id="KW-1185">Reference proteome</keyword>
<evidence type="ECO:0000313" key="1">
    <source>
        <dbReference type="EMBL" id="KAG8188098.1"/>
    </source>
</evidence>
<dbReference type="EMBL" id="JAFNEN010000249">
    <property type="protein sequence ID" value="KAG8188098.1"/>
    <property type="molecule type" value="Genomic_DNA"/>
</dbReference>
<accession>A0AAV6UWC9</accession>
<reference evidence="1 2" key="1">
    <citation type="journal article" date="2022" name="Nat. Ecol. Evol.">
        <title>A masculinizing supergene underlies an exaggerated male reproductive morph in a spider.</title>
        <authorList>
            <person name="Hendrickx F."/>
            <person name="De Corte Z."/>
            <person name="Sonet G."/>
            <person name="Van Belleghem S.M."/>
            <person name="Kostlbacher S."/>
            <person name="Vangestel C."/>
        </authorList>
    </citation>
    <scope>NUCLEOTIDE SEQUENCE [LARGE SCALE GENOMIC DNA]</scope>
    <source>
        <strain evidence="1">W744_W776</strain>
    </source>
</reference>
<sequence>MSISSKKLYCRVYSLESGYLCDSCEKPFGTGYASKKPLSARSFGANRINTVKMKQMKTTDRIPDKVSIRRLPTLKRAENGKRKMKTTDRIPDETCVRRMPTLKCVENGKRKQMKTTDRKSDDSVRRMPTLKPAENVGRKAGIADKLKEKFAKKLPNSKHVKSFKKESGGQKILTKNESVGDVRKSNMDCYNIQNLDKMSKCVVRIRIDPLLVQKIMEYENRLKVQTRSRNK</sequence>
<name>A0AAV6UWC9_9ARAC</name>